<keyword evidence="4" id="KW-0862">Zinc</keyword>
<comment type="caution">
    <text evidence="6">The sequence shown here is derived from an EMBL/GenBank/DDBJ whole genome shotgun (WGS) entry which is preliminary data.</text>
</comment>
<evidence type="ECO:0000256" key="2">
    <source>
        <dbReference type="ARBA" id="ARBA00022723"/>
    </source>
</evidence>
<dbReference type="InterPro" id="IPR036866">
    <property type="entry name" value="RibonucZ/Hydroxyglut_hydro"/>
</dbReference>
<dbReference type="PANTHER" id="PTHR42978">
    <property type="entry name" value="QUORUM-QUENCHING LACTONASE YTNP-RELATED-RELATED"/>
    <property type="match status" value="1"/>
</dbReference>
<proteinExistence type="inferred from homology"/>
<reference evidence="6" key="2">
    <citation type="journal article" date="2022" name="Sci. Total Environ.">
        <title>Prevalence, transmission, and molecular epidemiology of tet(X)-positive bacteria among humans, animals, and environmental niches in China: An epidemiological, and genomic-based study.</title>
        <authorList>
            <person name="Dong N."/>
            <person name="Zeng Y."/>
            <person name="Cai C."/>
            <person name="Sun C."/>
            <person name="Lu J."/>
            <person name="Liu C."/>
            <person name="Zhou H."/>
            <person name="Sun Q."/>
            <person name="Shu L."/>
            <person name="Wang H."/>
            <person name="Wang Y."/>
            <person name="Wang S."/>
            <person name="Wu C."/>
            <person name="Chan E.W."/>
            <person name="Chen G."/>
            <person name="Shen Z."/>
            <person name="Chen S."/>
            <person name="Zhang R."/>
        </authorList>
    </citation>
    <scope>NUCLEOTIDE SEQUENCE</scope>
    <source>
        <strain evidence="6">R1692</strain>
    </source>
</reference>
<evidence type="ECO:0000256" key="3">
    <source>
        <dbReference type="ARBA" id="ARBA00022801"/>
    </source>
</evidence>
<dbReference type="Proteomes" id="UP001170954">
    <property type="component" value="Unassembled WGS sequence"/>
</dbReference>
<dbReference type="InterPro" id="IPR001279">
    <property type="entry name" value="Metallo-B-lactamas"/>
</dbReference>
<name>A0ABT7NLP6_9SPHI</name>
<accession>A0ABT7NLP6</accession>
<organism evidence="6 7">
    <name type="scientific">Sphingobacterium hotanense</name>
    <dbReference type="NCBI Taxonomy" id="649196"/>
    <lineage>
        <taxon>Bacteria</taxon>
        <taxon>Pseudomonadati</taxon>
        <taxon>Bacteroidota</taxon>
        <taxon>Sphingobacteriia</taxon>
        <taxon>Sphingobacteriales</taxon>
        <taxon>Sphingobacteriaceae</taxon>
        <taxon>Sphingobacterium</taxon>
    </lineage>
</organism>
<dbReference type="RefSeq" id="WP_286651067.1">
    <property type="nucleotide sequence ID" value="NZ_JACAGK010000017.1"/>
</dbReference>
<sequence length="260" mass="29999">MVRAYSLYEGSYSVDKSKKFIPFDPKKDDPKDRPGSLFIHVHPFLVETKGGLVLLDTGLGRRTEDDELMIHANIKKLGFDIEDVRYVLMSHLHKDHANGMVDFKDGSKRVAFPNAEYVIQEQEWEAAFSTESPSYRTDVFEVLQRSGNLLFVNGDGRLNDEIRYELSGGHSEFHQVFHIGTADEHFFFGGDELPEPEEIFRNFIAKYDYDGRRAKQLREEYWAAGAPEGWVFMFYHSKSIAIGRPERREDGTYKIVDATK</sequence>
<dbReference type="Pfam" id="PF00753">
    <property type="entry name" value="Lactamase_B"/>
    <property type="match status" value="1"/>
</dbReference>
<dbReference type="SUPFAM" id="SSF56281">
    <property type="entry name" value="Metallo-hydrolase/oxidoreductase"/>
    <property type="match status" value="1"/>
</dbReference>
<keyword evidence="2" id="KW-0479">Metal-binding</keyword>
<dbReference type="EMBL" id="JACAGK010000017">
    <property type="protein sequence ID" value="MDM1048122.1"/>
    <property type="molecule type" value="Genomic_DNA"/>
</dbReference>
<evidence type="ECO:0000256" key="1">
    <source>
        <dbReference type="ARBA" id="ARBA00007749"/>
    </source>
</evidence>
<dbReference type="InterPro" id="IPR051013">
    <property type="entry name" value="MBL_superfamily_lactonases"/>
</dbReference>
<keyword evidence="7" id="KW-1185">Reference proteome</keyword>
<gene>
    <name evidence="6" type="ORF">HX018_07725</name>
</gene>
<evidence type="ECO:0000313" key="7">
    <source>
        <dbReference type="Proteomes" id="UP001170954"/>
    </source>
</evidence>
<protein>
    <submittedName>
        <fullName evidence="6">MBL fold metallo-hydrolase</fullName>
    </submittedName>
</protein>
<dbReference type="Gene3D" id="3.60.15.10">
    <property type="entry name" value="Ribonuclease Z/Hydroxyacylglutathione hydrolase-like"/>
    <property type="match status" value="1"/>
</dbReference>
<dbReference type="SMART" id="SM00849">
    <property type="entry name" value="Lactamase_B"/>
    <property type="match status" value="1"/>
</dbReference>
<evidence type="ECO:0000259" key="5">
    <source>
        <dbReference type="SMART" id="SM00849"/>
    </source>
</evidence>
<reference evidence="6" key="1">
    <citation type="submission" date="2020-06" db="EMBL/GenBank/DDBJ databases">
        <authorList>
            <person name="Dong N."/>
        </authorList>
    </citation>
    <scope>NUCLEOTIDE SEQUENCE</scope>
    <source>
        <strain evidence="6">R1692</strain>
    </source>
</reference>
<keyword evidence="3" id="KW-0378">Hydrolase</keyword>
<evidence type="ECO:0000313" key="6">
    <source>
        <dbReference type="EMBL" id="MDM1048122.1"/>
    </source>
</evidence>
<comment type="similarity">
    <text evidence="1">Belongs to the metallo-beta-lactamase superfamily.</text>
</comment>
<feature type="domain" description="Metallo-beta-lactamase" evidence="5">
    <location>
        <begin position="40"/>
        <end position="236"/>
    </location>
</feature>
<evidence type="ECO:0000256" key="4">
    <source>
        <dbReference type="ARBA" id="ARBA00022833"/>
    </source>
</evidence>